<sequence>MAYDTDFAERIRELLAPLPGVDEMHMFGGLAFLIGGHMAVAVSGQGGLMVRVPPEETEKLLALAHVSPMVMAGREARGWVRVAAEAVKTKRRLSSWVTRGVTYVGGLPPK</sequence>
<dbReference type="KEGG" id="mbai:MB901379_02543"/>
<dbReference type="InterPro" id="IPR007076">
    <property type="entry name" value="TfoX_N"/>
</dbReference>
<evidence type="ECO:0000313" key="3">
    <source>
        <dbReference type="Proteomes" id="UP000269998"/>
    </source>
</evidence>
<protein>
    <submittedName>
        <fullName evidence="2">Regulator of competence-specific genes</fullName>
    </submittedName>
</protein>
<reference evidence="3" key="1">
    <citation type="submission" date="2018-02" db="EMBL/GenBank/DDBJ databases">
        <authorList>
            <person name="Seth-Smith MB H."/>
            <person name="Seth-Smith H."/>
        </authorList>
    </citation>
    <scope>NUCLEOTIDE SEQUENCE [LARGE SCALE GENOMIC DNA]</scope>
</reference>
<keyword evidence="3" id="KW-1185">Reference proteome</keyword>
<dbReference type="Pfam" id="PF04993">
    <property type="entry name" value="TfoX_N"/>
    <property type="match status" value="1"/>
</dbReference>
<dbReference type="Proteomes" id="UP000269998">
    <property type="component" value="Chromosome"/>
</dbReference>
<dbReference type="SUPFAM" id="SSF159894">
    <property type="entry name" value="YgaC/TfoX-N like"/>
    <property type="match status" value="1"/>
</dbReference>
<evidence type="ECO:0000313" key="2">
    <source>
        <dbReference type="EMBL" id="VDM88976.1"/>
    </source>
</evidence>
<name>A0A3S4BIF1_9MYCO</name>
<organism evidence="2 3">
    <name type="scientific">Mycobacterium basiliense</name>
    <dbReference type="NCBI Taxonomy" id="2094119"/>
    <lineage>
        <taxon>Bacteria</taxon>
        <taxon>Bacillati</taxon>
        <taxon>Actinomycetota</taxon>
        <taxon>Actinomycetes</taxon>
        <taxon>Mycobacteriales</taxon>
        <taxon>Mycobacteriaceae</taxon>
        <taxon>Mycobacterium</taxon>
    </lineage>
</organism>
<evidence type="ECO:0000259" key="1">
    <source>
        <dbReference type="Pfam" id="PF04993"/>
    </source>
</evidence>
<dbReference type="AlphaFoldDB" id="A0A3S4BIF1"/>
<dbReference type="EMBL" id="LR130759">
    <property type="protein sequence ID" value="VDM88976.1"/>
    <property type="molecule type" value="Genomic_DNA"/>
</dbReference>
<proteinExistence type="predicted"/>
<dbReference type="RefSeq" id="WP_158016945.1">
    <property type="nucleotide sequence ID" value="NZ_CBCSKE010000021.1"/>
</dbReference>
<dbReference type="Gene3D" id="3.30.1460.30">
    <property type="entry name" value="YgaC/TfoX-N like chaperone"/>
    <property type="match status" value="1"/>
</dbReference>
<feature type="domain" description="TfoX N-terminal" evidence="1">
    <location>
        <begin position="13"/>
        <end position="101"/>
    </location>
</feature>
<gene>
    <name evidence="2" type="ORF">MB901379_02543</name>
</gene>
<dbReference type="OrthoDB" id="214902at2"/>
<accession>A0A3S4BIF1</accession>